<comment type="caution">
    <text evidence="1">The sequence shown here is derived from an EMBL/GenBank/DDBJ whole genome shotgun (WGS) entry which is preliminary data.</text>
</comment>
<dbReference type="Proteomes" id="UP000823775">
    <property type="component" value="Unassembled WGS sequence"/>
</dbReference>
<accession>A0ABS8T4F3</accession>
<gene>
    <name evidence="1" type="ORF">HAX54_002248</name>
</gene>
<proteinExistence type="predicted"/>
<evidence type="ECO:0000313" key="1">
    <source>
        <dbReference type="EMBL" id="MCD7465966.1"/>
    </source>
</evidence>
<evidence type="ECO:0000313" key="2">
    <source>
        <dbReference type="Proteomes" id="UP000823775"/>
    </source>
</evidence>
<sequence>MLPIAARQWHDTASTHRLARNLGAGMLSFGRGTTPSAQDACYDTPFNAEQGKLWNGANTRAHKITRPRAYLPGVTGCLVCQCADVARFHSGSYLLMTIACHQLGN</sequence>
<reference evidence="1 2" key="1">
    <citation type="journal article" date="2021" name="BMC Genomics">
        <title>Datura genome reveals duplications of psychoactive alkaloid biosynthetic genes and high mutation rate following tissue culture.</title>
        <authorList>
            <person name="Rajewski A."/>
            <person name="Carter-House D."/>
            <person name="Stajich J."/>
            <person name="Litt A."/>
        </authorList>
    </citation>
    <scope>NUCLEOTIDE SEQUENCE [LARGE SCALE GENOMIC DNA]</scope>
    <source>
        <strain evidence="1">AR-01</strain>
    </source>
</reference>
<organism evidence="1 2">
    <name type="scientific">Datura stramonium</name>
    <name type="common">Jimsonweed</name>
    <name type="synonym">Common thornapple</name>
    <dbReference type="NCBI Taxonomy" id="4076"/>
    <lineage>
        <taxon>Eukaryota</taxon>
        <taxon>Viridiplantae</taxon>
        <taxon>Streptophyta</taxon>
        <taxon>Embryophyta</taxon>
        <taxon>Tracheophyta</taxon>
        <taxon>Spermatophyta</taxon>
        <taxon>Magnoliopsida</taxon>
        <taxon>eudicotyledons</taxon>
        <taxon>Gunneridae</taxon>
        <taxon>Pentapetalae</taxon>
        <taxon>asterids</taxon>
        <taxon>lamiids</taxon>
        <taxon>Solanales</taxon>
        <taxon>Solanaceae</taxon>
        <taxon>Solanoideae</taxon>
        <taxon>Datureae</taxon>
        <taxon>Datura</taxon>
    </lineage>
</organism>
<protein>
    <submittedName>
        <fullName evidence="1">Uncharacterized protein</fullName>
    </submittedName>
</protein>
<name>A0ABS8T4F3_DATST</name>
<keyword evidence="2" id="KW-1185">Reference proteome</keyword>
<dbReference type="EMBL" id="JACEIK010001101">
    <property type="protein sequence ID" value="MCD7465966.1"/>
    <property type="molecule type" value="Genomic_DNA"/>
</dbReference>